<name>A0AAD6MRJ1_9EURO</name>
<organism evidence="1 2">
    <name type="scientific">Penicillium malachiteum</name>
    <dbReference type="NCBI Taxonomy" id="1324776"/>
    <lineage>
        <taxon>Eukaryota</taxon>
        <taxon>Fungi</taxon>
        <taxon>Dikarya</taxon>
        <taxon>Ascomycota</taxon>
        <taxon>Pezizomycotina</taxon>
        <taxon>Eurotiomycetes</taxon>
        <taxon>Eurotiomycetidae</taxon>
        <taxon>Eurotiales</taxon>
        <taxon>Aspergillaceae</taxon>
        <taxon>Penicillium</taxon>
    </lineage>
</organism>
<sequence>MSKVETVNVQLASKRSTSVTSTDQRGRLSGRFGFFGLGGCLNPLRSIAITLLKILGTSGIDPSLLLDSGVYGDLLVSQPSPDVNKLPEVSLVLPWLIASKFRGKEDNLVDGQSGVVNDRGAQDISKHVVVLVLGEDTTLSKVHETGARDDRMYSLLDADEEFLVIGLANRGVGKELSHSALDDGLEGVEGALLDTRWLCSALRTSIAKLGLEGVKSGIGKLHENVQLLPDLGTIGLLCLLLD</sequence>
<dbReference type="Proteomes" id="UP001215712">
    <property type="component" value="Unassembled WGS sequence"/>
</dbReference>
<accession>A0AAD6MRJ1</accession>
<protein>
    <submittedName>
        <fullName evidence="1">Uncharacterized protein</fullName>
    </submittedName>
</protein>
<dbReference type="EMBL" id="JAQJAN010000019">
    <property type="protein sequence ID" value="KAJ5708953.1"/>
    <property type="molecule type" value="Genomic_DNA"/>
</dbReference>
<proteinExistence type="predicted"/>
<gene>
    <name evidence="1" type="ORF">N7493_010287</name>
</gene>
<reference evidence="1" key="1">
    <citation type="journal article" date="2023" name="IMA Fungus">
        <title>Comparative genomic study of the Penicillium genus elucidates a diverse pangenome and 15 lateral gene transfer events.</title>
        <authorList>
            <person name="Petersen C."/>
            <person name="Sorensen T."/>
            <person name="Nielsen M.R."/>
            <person name="Sondergaard T.E."/>
            <person name="Sorensen J.L."/>
            <person name="Fitzpatrick D.A."/>
            <person name="Frisvad J.C."/>
            <person name="Nielsen K.L."/>
        </authorList>
    </citation>
    <scope>NUCLEOTIDE SEQUENCE</scope>
    <source>
        <strain evidence="1">IBT 17514</strain>
    </source>
</reference>
<evidence type="ECO:0000313" key="2">
    <source>
        <dbReference type="Proteomes" id="UP001215712"/>
    </source>
</evidence>
<reference evidence="1" key="2">
    <citation type="submission" date="2023-01" db="EMBL/GenBank/DDBJ databases">
        <authorList>
            <person name="Petersen C."/>
        </authorList>
    </citation>
    <scope>NUCLEOTIDE SEQUENCE</scope>
    <source>
        <strain evidence="1">IBT 17514</strain>
    </source>
</reference>
<keyword evidence="2" id="KW-1185">Reference proteome</keyword>
<comment type="caution">
    <text evidence="1">The sequence shown here is derived from an EMBL/GenBank/DDBJ whole genome shotgun (WGS) entry which is preliminary data.</text>
</comment>
<evidence type="ECO:0000313" key="1">
    <source>
        <dbReference type="EMBL" id="KAJ5708953.1"/>
    </source>
</evidence>
<dbReference type="AlphaFoldDB" id="A0AAD6MRJ1"/>